<gene>
    <name evidence="4" type="ORF">NB640_07110</name>
</gene>
<dbReference type="RefSeq" id="WP_269308049.1">
    <property type="nucleotide sequence ID" value="NZ_CP098242.1"/>
</dbReference>
<evidence type="ECO:0000313" key="5">
    <source>
        <dbReference type="Proteomes" id="UP001156215"/>
    </source>
</evidence>
<feature type="binding site" evidence="3">
    <location>
        <position position="69"/>
    </location>
    <ligand>
        <name>a divalent metal cation</name>
        <dbReference type="ChEBI" id="CHEBI:60240"/>
        <label>1</label>
    </ligand>
</feature>
<reference evidence="4" key="1">
    <citation type="journal article" date="2022" name="Front. Microbiol.">
        <title>New perspectives on an old grouping: The genomic and phenotypic variability of Oxalobacter formigenes and the implications for calcium oxalate stone prevention.</title>
        <authorList>
            <person name="Chmiel J.A."/>
            <person name="Carr C."/>
            <person name="Stuivenberg G.A."/>
            <person name="Venema R."/>
            <person name="Chanyi R.M."/>
            <person name="Al K.F."/>
            <person name="Giguere D."/>
            <person name="Say H."/>
            <person name="Akouris P.P."/>
            <person name="Dominguez Romero S.A."/>
            <person name="Kwong A."/>
            <person name="Tai V."/>
            <person name="Koval S.F."/>
            <person name="Razvi H."/>
            <person name="Bjazevic J."/>
            <person name="Burton J.P."/>
        </authorList>
    </citation>
    <scope>NUCLEOTIDE SEQUENCE</scope>
    <source>
        <strain evidence="4">WoOx3</strain>
    </source>
</reference>
<feature type="binding site" evidence="3">
    <location>
        <position position="68"/>
    </location>
    <ligand>
        <name>a divalent metal cation</name>
        <dbReference type="ChEBI" id="CHEBI:60240"/>
        <label>1</label>
    </ligand>
</feature>
<feature type="binding site" evidence="3">
    <location>
        <position position="223"/>
    </location>
    <ligand>
        <name>a divalent metal cation</name>
        <dbReference type="ChEBI" id="CHEBI:60240"/>
        <label>1</label>
    </ligand>
</feature>
<evidence type="ECO:0000313" key="4">
    <source>
        <dbReference type="EMBL" id="WAW09056.1"/>
    </source>
</evidence>
<dbReference type="InterPro" id="IPR002678">
    <property type="entry name" value="DUF34/NIF3"/>
</dbReference>
<evidence type="ECO:0000256" key="3">
    <source>
        <dbReference type="PIRSR" id="PIRSR602678-1"/>
    </source>
</evidence>
<comment type="similarity">
    <text evidence="1">Belongs to the GTP cyclohydrolase I type 2/NIF3 family.</text>
</comment>
<keyword evidence="2 3" id="KW-0479">Metal-binding</keyword>
<protein>
    <submittedName>
        <fullName evidence="4">Nif3-like dinuclear metal center hexameric protein</fullName>
    </submittedName>
</protein>
<feature type="binding site" evidence="3">
    <location>
        <position position="227"/>
    </location>
    <ligand>
        <name>a divalent metal cation</name>
        <dbReference type="ChEBI" id="CHEBI:60240"/>
        <label>1</label>
    </ligand>
</feature>
<feature type="binding site" evidence="3">
    <location>
        <position position="106"/>
    </location>
    <ligand>
        <name>a divalent metal cation</name>
        <dbReference type="ChEBI" id="CHEBI:60240"/>
        <label>1</label>
    </ligand>
</feature>
<keyword evidence="5" id="KW-1185">Reference proteome</keyword>
<dbReference type="Pfam" id="PF01784">
    <property type="entry name" value="DUF34_NIF3"/>
    <property type="match status" value="1"/>
</dbReference>
<name>A0A9E9LVJ7_9BURK</name>
<dbReference type="NCBIfam" id="TIGR00486">
    <property type="entry name" value="YbgI_SA1388"/>
    <property type="match status" value="1"/>
</dbReference>
<organism evidence="4 5">
    <name type="scientific">Oxalobacter vibrioformis</name>
    <dbReference type="NCBI Taxonomy" id="933080"/>
    <lineage>
        <taxon>Bacteria</taxon>
        <taxon>Pseudomonadati</taxon>
        <taxon>Pseudomonadota</taxon>
        <taxon>Betaproteobacteria</taxon>
        <taxon>Burkholderiales</taxon>
        <taxon>Oxalobacteraceae</taxon>
        <taxon>Oxalobacter</taxon>
    </lineage>
</organism>
<dbReference type="PANTHER" id="PTHR13799">
    <property type="entry name" value="NGG1 INTERACTING FACTOR 3"/>
    <property type="match status" value="1"/>
</dbReference>
<accession>A0A9E9LVJ7</accession>
<evidence type="ECO:0000256" key="2">
    <source>
        <dbReference type="ARBA" id="ARBA00022723"/>
    </source>
</evidence>
<evidence type="ECO:0000256" key="1">
    <source>
        <dbReference type="ARBA" id="ARBA00006964"/>
    </source>
</evidence>
<sequence>MDQKTAHRDEITRFLAQKLNISHIRDYCPNGLQVEGQIHISAIVTGVTASLAMVEAAIDAGADALFVHHGYFWRDEDPCLTGPKHARIKRLLAHDINLYAYHLPLDMHEDIGNNAMLAKKLGFLSRGRFGENDIGWLGITENPAISTTGKLATLIENRLGRKPLLIGDPEQPVDMVGWCTGAAQGMLAEAASAGAGVYLSGEISERTVHEAREYGIAYLACGHHATERYGIEALGELLARQFGIRHQFIEIDNPA</sequence>
<dbReference type="PANTHER" id="PTHR13799:SF14">
    <property type="entry name" value="GTP CYCLOHYDROLASE 1 TYPE 2 HOMOLOG"/>
    <property type="match status" value="1"/>
</dbReference>
<dbReference type="GO" id="GO:0046872">
    <property type="term" value="F:metal ion binding"/>
    <property type="evidence" value="ECO:0007669"/>
    <property type="project" value="UniProtKB-KW"/>
</dbReference>
<dbReference type="InterPro" id="IPR036069">
    <property type="entry name" value="DUF34/NIF3_sf"/>
</dbReference>
<proteinExistence type="inferred from homology"/>
<dbReference type="Gene3D" id="3.40.1390.30">
    <property type="entry name" value="NIF3 (NGG1p interacting factor 3)-like"/>
    <property type="match status" value="2"/>
</dbReference>
<dbReference type="EMBL" id="CP098242">
    <property type="protein sequence ID" value="WAW09056.1"/>
    <property type="molecule type" value="Genomic_DNA"/>
</dbReference>
<dbReference type="AlphaFoldDB" id="A0A9E9LVJ7"/>
<dbReference type="GO" id="GO:0005737">
    <property type="term" value="C:cytoplasm"/>
    <property type="evidence" value="ECO:0007669"/>
    <property type="project" value="TreeGrafter"/>
</dbReference>
<dbReference type="Proteomes" id="UP001156215">
    <property type="component" value="Chromosome"/>
</dbReference>
<dbReference type="KEGG" id="ovb:NB640_07110"/>
<dbReference type="SUPFAM" id="SSF102705">
    <property type="entry name" value="NIF3 (NGG1p interacting factor 3)-like"/>
    <property type="match status" value="1"/>
</dbReference>